<organism evidence="2">
    <name type="scientific">Hirondellea gigas</name>
    <dbReference type="NCBI Taxonomy" id="1518452"/>
    <lineage>
        <taxon>Eukaryota</taxon>
        <taxon>Metazoa</taxon>
        <taxon>Ecdysozoa</taxon>
        <taxon>Arthropoda</taxon>
        <taxon>Crustacea</taxon>
        <taxon>Multicrustacea</taxon>
        <taxon>Malacostraca</taxon>
        <taxon>Eumalacostraca</taxon>
        <taxon>Peracarida</taxon>
        <taxon>Amphipoda</taxon>
        <taxon>Amphilochidea</taxon>
        <taxon>Lysianassida</taxon>
        <taxon>Lysianassidira</taxon>
        <taxon>Lysianassoidea</taxon>
        <taxon>Lysianassidae</taxon>
        <taxon>Hirondellea</taxon>
    </lineage>
</organism>
<dbReference type="AlphaFoldDB" id="A0A6A7G6I3"/>
<dbReference type="InterPro" id="IPR029526">
    <property type="entry name" value="PGBD"/>
</dbReference>
<sequence>MGGVDKHDWLVSKYSTSIRGKKWYWPFFTRIIDMAVVNAWIIYKFVNSNKNDVMNLLTFKRSICLAYVKLNGEKPSVGRKCSAAGPSAVQDDIRFDMRGHMIHKRGQQRRCQNKPYHAKPKTYCPKCNVTLCLQCFAPFHKK</sequence>
<protein>
    <submittedName>
        <fullName evidence="2">PiggyBac transposable element-derived protein 3-like isoform X1</fullName>
    </submittedName>
</protein>
<name>A0A6A7G6I3_9CRUS</name>
<evidence type="ECO:0000313" key="2">
    <source>
        <dbReference type="EMBL" id="LAC26510.1"/>
    </source>
</evidence>
<feature type="domain" description="PiggyBac transposable element-derived protein" evidence="1">
    <location>
        <begin position="1"/>
        <end position="40"/>
    </location>
</feature>
<evidence type="ECO:0000259" key="1">
    <source>
        <dbReference type="Pfam" id="PF13843"/>
    </source>
</evidence>
<dbReference type="PANTHER" id="PTHR47272">
    <property type="entry name" value="DDE_TNP_1_7 DOMAIN-CONTAINING PROTEIN"/>
    <property type="match status" value="1"/>
</dbReference>
<accession>A0A6A7G6I3</accession>
<dbReference type="PANTHER" id="PTHR47272:SF2">
    <property type="entry name" value="PIGGYBAC TRANSPOSABLE ELEMENT-DERIVED PROTEIN 3-LIKE"/>
    <property type="match status" value="1"/>
</dbReference>
<dbReference type="EMBL" id="IACT01007392">
    <property type="protein sequence ID" value="LAC26510.1"/>
    <property type="molecule type" value="mRNA"/>
</dbReference>
<dbReference type="Pfam" id="PF13843">
    <property type="entry name" value="DDE_Tnp_1_7"/>
    <property type="match status" value="1"/>
</dbReference>
<reference evidence="2" key="1">
    <citation type="submission" date="2017-11" db="EMBL/GenBank/DDBJ databases">
        <title>The sensing device of the deep-sea amphipod.</title>
        <authorList>
            <person name="Kobayashi H."/>
            <person name="Nagahama T."/>
            <person name="Arai W."/>
            <person name="Sasagawa Y."/>
            <person name="Umeda M."/>
            <person name="Hayashi T."/>
            <person name="Nikaido I."/>
            <person name="Watanabe H."/>
            <person name="Oguri K."/>
            <person name="Kitazato H."/>
            <person name="Fujioka K."/>
            <person name="Kido Y."/>
            <person name="Takami H."/>
        </authorList>
    </citation>
    <scope>NUCLEOTIDE SEQUENCE</scope>
    <source>
        <tissue evidence="2">Whole body</tissue>
    </source>
</reference>
<proteinExistence type="evidence at transcript level"/>